<sequence length="215" mass="23492">MKAFHGWFEPTHILLALVTATAAVPTGNAQVRPGDFDVTDGKIESAAGKRLKVSTKEMRATLKFTTEQSATVKFTYLGPTKEVAHSGSREVLSQFGIRLRAHDDCNAVYVMWHFAPDQKIAVSVKRNPGKRTYAECLDHGHINNIKPRIADPTQRVAVNQPHVLTASMSGSDLTVTADNKLVWWGDLGAVALAFSGPVGLRSDNARVLFDLLVTR</sequence>
<evidence type="ECO:0000313" key="1">
    <source>
        <dbReference type="EMBL" id="MBA0084020.1"/>
    </source>
</evidence>
<gene>
    <name evidence="1" type="ORF">HRJ53_03405</name>
</gene>
<keyword evidence="2" id="KW-1185">Reference proteome</keyword>
<dbReference type="AlphaFoldDB" id="A0A7V8NMD6"/>
<protein>
    <submittedName>
        <fullName evidence="1">Uncharacterized protein</fullName>
    </submittedName>
</protein>
<evidence type="ECO:0000313" key="2">
    <source>
        <dbReference type="Proteomes" id="UP000567293"/>
    </source>
</evidence>
<comment type="caution">
    <text evidence="1">The sequence shown here is derived from an EMBL/GenBank/DDBJ whole genome shotgun (WGS) entry which is preliminary data.</text>
</comment>
<accession>A0A7V8NMD6</accession>
<reference evidence="1" key="1">
    <citation type="submission" date="2020-06" db="EMBL/GenBank/DDBJ databases">
        <title>Legume-microbial interactions unlock mineral nutrients during tropical forest succession.</title>
        <authorList>
            <person name="Epihov D.Z."/>
        </authorList>
    </citation>
    <scope>NUCLEOTIDE SEQUENCE [LARGE SCALE GENOMIC DNA]</scope>
    <source>
        <strain evidence="1">Pan2503</strain>
    </source>
</reference>
<name>A0A7V8NMD6_9BACT</name>
<organism evidence="1 2">
    <name type="scientific">Candidatus Acidiferrum panamense</name>
    <dbReference type="NCBI Taxonomy" id="2741543"/>
    <lineage>
        <taxon>Bacteria</taxon>
        <taxon>Pseudomonadati</taxon>
        <taxon>Acidobacteriota</taxon>
        <taxon>Terriglobia</taxon>
        <taxon>Candidatus Acidiferrales</taxon>
        <taxon>Candidatus Acidiferrum</taxon>
    </lineage>
</organism>
<proteinExistence type="predicted"/>
<dbReference type="Proteomes" id="UP000567293">
    <property type="component" value="Unassembled WGS sequence"/>
</dbReference>
<dbReference type="EMBL" id="JACDQQ010000332">
    <property type="protein sequence ID" value="MBA0084020.1"/>
    <property type="molecule type" value="Genomic_DNA"/>
</dbReference>